<sequence>MEFTGQRNEKQPINNSEEVLNDNNVKEGSIDKFLVRSKQPLIKKIFVYVINIFMWLYMLVVVYFFISACFNYNDYFIGILKISFKITNYDIRMFLLSTFIFFIIFFVGLLMWKYYNKNRFGKLNRRAMPNESTDDDMLALNLIDPNAYELLKYQKVIIFEKNPIKEL</sequence>
<organism evidence="2 3">
    <name type="scientific">Sedimentibacter acidaminivorans</name>
    <dbReference type="NCBI Taxonomy" id="913099"/>
    <lineage>
        <taxon>Bacteria</taxon>
        <taxon>Bacillati</taxon>
        <taxon>Bacillota</taxon>
        <taxon>Tissierellia</taxon>
        <taxon>Sedimentibacter</taxon>
    </lineage>
</organism>
<keyword evidence="1" id="KW-0812">Transmembrane</keyword>
<protein>
    <submittedName>
        <fullName evidence="2">Biofilm PGA synthesis protein PgaD</fullName>
    </submittedName>
</protein>
<accession>A0ABS4GBN8</accession>
<evidence type="ECO:0000313" key="2">
    <source>
        <dbReference type="EMBL" id="MBP1925090.1"/>
    </source>
</evidence>
<name>A0ABS4GBN8_9FIRM</name>
<keyword evidence="1" id="KW-1133">Transmembrane helix</keyword>
<keyword evidence="1" id="KW-0472">Membrane</keyword>
<gene>
    <name evidence="2" type="ORF">J2Z76_000947</name>
</gene>
<evidence type="ECO:0000256" key="1">
    <source>
        <dbReference type="SAM" id="Phobius"/>
    </source>
</evidence>
<evidence type="ECO:0000313" key="3">
    <source>
        <dbReference type="Proteomes" id="UP001519342"/>
    </source>
</evidence>
<keyword evidence="3" id="KW-1185">Reference proteome</keyword>
<feature type="transmembrane region" description="Helical" evidence="1">
    <location>
        <begin position="45"/>
        <end position="66"/>
    </location>
</feature>
<comment type="caution">
    <text evidence="2">The sequence shown here is derived from an EMBL/GenBank/DDBJ whole genome shotgun (WGS) entry which is preliminary data.</text>
</comment>
<dbReference type="Proteomes" id="UP001519342">
    <property type="component" value="Unassembled WGS sequence"/>
</dbReference>
<dbReference type="EMBL" id="JAGGKS010000002">
    <property type="protein sequence ID" value="MBP1925090.1"/>
    <property type="molecule type" value="Genomic_DNA"/>
</dbReference>
<reference evidence="2 3" key="1">
    <citation type="submission" date="2021-03" db="EMBL/GenBank/DDBJ databases">
        <title>Genomic Encyclopedia of Type Strains, Phase IV (KMG-IV): sequencing the most valuable type-strain genomes for metagenomic binning, comparative biology and taxonomic classification.</title>
        <authorList>
            <person name="Goeker M."/>
        </authorList>
    </citation>
    <scope>NUCLEOTIDE SEQUENCE [LARGE SCALE GENOMIC DNA]</scope>
    <source>
        <strain evidence="2 3">DSM 24004</strain>
    </source>
</reference>
<proteinExistence type="predicted"/>
<dbReference type="RefSeq" id="WP_209510839.1">
    <property type="nucleotide sequence ID" value="NZ_JAGGKS010000002.1"/>
</dbReference>
<feature type="transmembrane region" description="Helical" evidence="1">
    <location>
        <begin position="93"/>
        <end position="115"/>
    </location>
</feature>